<name>A0A0F9VHA3_9ZZZZ</name>
<dbReference type="AlphaFoldDB" id="A0A0F9VHA3"/>
<dbReference type="InterPro" id="IPR007433">
    <property type="entry name" value="DUF481"/>
</dbReference>
<sequence length="349" mass="39294">MRKKLITLVCVMAMPISSYAIDTVETLDGGVLTGTITSITKKTLILETSYAGDITLQRSQIKGFDTDQTVFVRLQNGATLEGQVHHDGDGQLSITDQDETITTATKTVVETWQTEATDPQILRTQAKIDNLQGTWSYQASLDIVGKKGNSDQFGASVLLDATRKSIKDTLKFYGSLEKETKNDVDTADEIILGSEYTAYYADPWGWYVRGEVEQDDFENLDLRTILGSGLNYRVFNEEDHSLELRSGLGYRHESFNDGTTESSPTLDFGLAHEWQFADWARMTNQLTYAPAINDFADYLLTHDSGVNIPIGFSNYWNLRFGLRNDYKSLPADGREKLDTSYYSRLQLKW</sequence>
<evidence type="ECO:0000313" key="1">
    <source>
        <dbReference type="EMBL" id="KKN65183.1"/>
    </source>
</evidence>
<gene>
    <name evidence="1" type="ORF">LCGC14_0484330</name>
</gene>
<reference evidence="1" key="1">
    <citation type="journal article" date="2015" name="Nature">
        <title>Complex archaea that bridge the gap between prokaryotes and eukaryotes.</title>
        <authorList>
            <person name="Spang A."/>
            <person name="Saw J.H."/>
            <person name="Jorgensen S.L."/>
            <person name="Zaremba-Niedzwiedzka K."/>
            <person name="Martijn J."/>
            <person name="Lind A.E."/>
            <person name="van Eijk R."/>
            <person name="Schleper C."/>
            <person name="Guy L."/>
            <person name="Ettema T.J."/>
        </authorList>
    </citation>
    <scope>NUCLEOTIDE SEQUENCE</scope>
</reference>
<organism evidence="1">
    <name type="scientific">marine sediment metagenome</name>
    <dbReference type="NCBI Taxonomy" id="412755"/>
    <lineage>
        <taxon>unclassified sequences</taxon>
        <taxon>metagenomes</taxon>
        <taxon>ecological metagenomes</taxon>
    </lineage>
</organism>
<evidence type="ECO:0008006" key="2">
    <source>
        <dbReference type="Google" id="ProtNLM"/>
    </source>
</evidence>
<accession>A0A0F9VHA3</accession>
<comment type="caution">
    <text evidence="1">The sequence shown here is derived from an EMBL/GenBank/DDBJ whole genome shotgun (WGS) entry which is preliminary data.</text>
</comment>
<protein>
    <recommendedName>
        <fullName evidence="2">DUF481 domain-containing protein</fullName>
    </recommendedName>
</protein>
<dbReference type="Pfam" id="PF04338">
    <property type="entry name" value="DUF481"/>
    <property type="match status" value="1"/>
</dbReference>
<dbReference type="EMBL" id="LAZR01000532">
    <property type="protein sequence ID" value="KKN65183.1"/>
    <property type="molecule type" value="Genomic_DNA"/>
</dbReference>
<proteinExistence type="predicted"/>